<protein>
    <submittedName>
        <fullName evidence="9">Cobalamin biosynthesis protein CobW</fullName>
    </submittedName>
</protein>
<comment type="caution">
    <text evidence="9">The sequence shown here is derived from an EMBL/GenBank/DDBJ whole genome shotgun (WGS) entry which is preliminary data.</text>
</comment>
<dbReference type="EMBL" id="BAABIA010000005">
    <property type="protein sequence ID" value="GAA5142003.1"/>
    <property type="molecule type" value="Genomic_DNA"/>
</dbReference>
<evidence type="ECO:0000256" key="4">
    <source>
        <dbReference type="ARBA" id="ARBA00034320"/>
    </source>
</evidence>
<evidence type="ECO:0000259" key="7">
    <source>
        <dbReference type="Pfam" id="PF02492"/>
    </source>
</evidence>
<comment type="function">
    <text evidence="5">Zinc chaperone that directly transfers zinc cofactor to target proteins, thereby activating them. Zinc is transferred from the CXCC motif in the GTPase domain to the zinc binding site in target proteins in a process requiring GTP hydrolysis.</text>
</comment>
<name>A0ABP9P891_9BACT</name>
<evidence type="ECO:0000313" key="10">
    <source>
        <dbReference type="Proteomes" id="UP001499852"/>
    </source>
</evidence>
<evidence type="ECO:0000256" key="5">
    <source>
        <dbReference type="ARBA" id="ARBA00045658"/>
    </source>
</evidence>
<sequence>MDAQPGGKSVSRIPLVLITGFLGAGKTTFLRALMTALQARKTGFSVVVNDFENAEVDATRLRSSDATVTAINGSCVCCSSLHEFMAVLGDIEVPRGGVLLVEVNGASDVMSLIAAITARHECRRFTSPLQVTVADAQRWQKRSPQDELEREQVQTATHSVITHVEEVNEERLAQVRAAVKELSPRAVECSAESLADYLRLVAATTRLGRQDVPKKAALLQPAMHRHHHEGERAFTSMRVDLPFVVRRADLEQTLRELPEEVVRVKGLCRLAEIPTVPLSFQHVRPQAETWFLPLLGTQGIVPTGVIIGVGLPAGEISAQFQRLPAADLLPDYQP</sequence>
<dbReference type="InterPro" id="IPR003495">
    <property type="entry name" value="CobW/HypB/UreG_nucleotide-bd"/>
</dbReference>
<evidence type="ECO:0000256" key="1">
    <source>
        <dbReference type="ARBA" id="ARBA00022741"/>
    </source>
</evidence>
<reference evidence="10" key="1">
    <citation type="journal article" date="2019" name="Int. J. Syst. Evol. Microbiol.">
        <title>The Global Catalogue of Microorganisms (GCM) 10K type strain sequencing project: providing services to taxonomists for standard genome sequencing and annotation.</title>
        <authorList>
            <consortium name="The Broad Institute Genomics Platform"/>
            <consortium name="The Broad Institute Genome Sequencing Center for Infectious Disease"/>
            <person name="Wu L."/>
            <person name="Ma J."/>
        </authorList>
    </citation>
    <scope>NUCLEOTIDE SEQUENCE [LARGE SCALE GENOMIC DNA]</scope>
    <source>
        <strain evidence="10">JCM 18053</strain>
    </source>
</reference>
<dbReference type="InterPro" id="IPR036627">
    <property type="entry name" value="CobW-likC_sf"/>
</dbReference>
<keyword evidence="1" id="KW-0547">Nucleotide-binding</keyword>
<dbReference type="Gene3D" id="3.40.50.300">
    <property type="entry name" value="P-loop containing nucleotide triphosphate hydrolases"/>
    <property type="match status" value="1"/>
</dbReference>
<dbReference type="InterPro" id="IPR011629">
    <property type="entry name" value="CobW-like_C"/>
</dbReference>
<dbReference type="Gene3D" id="3.30.1220.10">
    <property type="entry name" value="CobW-like, C-terminal domain"/>
    <property type="match status" value="1"/>
</dbReference>
<dbReference type="SUPFAM" id="SSF90002">
    <property type="entry name" value="Hypothetical protein YjiA, C-terminal domain"/>
    <property type="match status" value="1"/>
</dbReference>
<keyword evidence="2" id="KW-0378">Hydrolase</keyword>
<comment type="catalytic activity">
    <reaction evidence="6">
        <text>GTP + H2O = GDP + phosphate + H(+)</text>
        <dbReference type="Rhea" id="RHEA:19669"/>
        <dbReference type="ChEBI" id="CHEBI:15377"/>
        <dbReference type="ChEBI" id="CHEBI:15378"/>
        <dbReference type="ChEBI" id="CHEBI:37565"/>
        <dbReference type="ChEBI" id="CHEBI:43474"/>
        <dbReference type="ChEBI" id="CHEBI:58189"/>
    </reaction>
    <physiologicalReaction direction="left-to-right" evidence="6">
        <dbReference type="Rhea" id="RHEA:19670"/>
    </physiologicalReaction>
</comment>
<evidence type="ECO:0000313" key="9">
    <source>
        <dbReference type="EMBL" id="GAA5142003.1"/>
    </source>
</evidence>
<keyword evidence="10" id="KW-1185">Reference proteome</keyword>
<proteinExistence type="inferred from homology"/>
<comment type="similarity">
    <text evidence="4">Belongs to the SIMIBI class G3E GTPase family. ZNG1 subfamily.</text>
</comment>
<organism evidence="9 10">
    <name type="scientific">Prosthecobacter algae</name>
    <dbReference type="NCBI Taxonomy" id="1144682"/>
    <lineage>
        <taxon>Bacteria</taxon>
        <taxon>Pseudomonadati</taxon>
        <taxon>Verrucomicrobiota</taxon>
        <taxon>Verrucomicrobiia</taxon>
        <taxon>Verrucomicrobiales</taxon>
        <taxon>Verrucomicrobiaceae</taxon>
        <taxon>Prosthecobacter</taxon>
    </lineage>
</organism>
<dbReference type="InterPro" id="IPR027417">
    <property type="entry name" value="P-loop_NTPase"/>
</dbReference>
<gene>
    <name evidence="9" type="primary">cobW</name>
    <name evidence="9" type="ORF">GCM10023213_27190</name>
</gene>
<dbReference type="Pfam" id="PF07683">
    <property type="entry name" value="CobW_C"/>
    <property type="match status" value="1"/>
</dbReference>
<dbReference type="PANTHER" id="PTHR13748">
    <property type="entry name" value="COBW-RELATED"/>
    <property type="match status" value="1"/>
</dbReference>
<evidence type="ECO:0000256" key="6">
    <source>
        <dbReference type="ARBA" id="ARBA00049117"/>
    </source>
</evidence>
<dbReference type="SUPFAM" id="SSF52540">
    <property type="entry name" value="P-loop containing nucleoside triphosphate hydrolases"/>
    <property type="match status" value="1"/>
</dbReference>
<dbReference type="Pfam" id="PF02492">
    <property type="entry name" value="cobW"/>
    <property type="match status" value="1"/>
</dbReference>
<accession>A0ABP9P891</accession>
<evidence type="ECO:0000256" key="2">
    <source>
        <dbReference type="ARBA" id="ARBA00022801"/>
    </source>
</evidence>
<evidence type="ECO:0000256" key="3">
    <source>
        <dbReference type="ARBA" id="ARBA00023186"/>
    </source>
</evidence>
<feature type="domain" description="CobW C-terminal" evidence="8">
    <location>
        <begin position="236"/>
        <end position="322"/>
    </location>
</feature>
<keyword evidence="3" id="KW-0143">Chaperone</keyword>
<dbReference type="Proteomes" id="UP001499852">
    <property type="component" value="Unassembled WGS sequence"/>
</dbReference>
<evidence type="ECO:0000259" key="8">
    <source>
        <dbReference type="Pfam" id="PF07683"/>
    </source>
</evidence>
<dbReference type="InterPro" id="IPR051316">
    <property type="entry name" value="Zinc-reg_GTPase_activator"/>
</dbReference>
<feature type="domain" description="CobW/HypB/UreG nucleotide-binding" evidence="7">
    <location>
        <begin position="14"/>
        <end position="186"/>
    </location>
</feature>
<dbReference type="PANTHER" id="PTHR13748:SF62">
    <property type="entry name" value="COBW DOMAIN-CONTAINING PROTEIN"/>
    <property type="match status" value="1"/>
</dbReference>